<keyword evidence="6" id="KW-1185">Reference proteome</keyword>
<organism evidence="5 6">
    <name type="scientific">Gouania willdenowi</name>
    <name type="common">Blunt-snouted clingfish</name>
    <name type="synonym">Lepadogaster willdenowi</name>
    <dbReference type="NCBI Taxonomy" id="441366"/>
    <lineage>
        <taxon>Eukaryota</taxon>
        <taxon>Metazoa</taxon>
        <taxon>Chordata</taxon>
        <taxon>Craniata</taxon>
        <taxon>Vertebrata</taxon>
        <taxon>Euteleostomi</taxon>
        <taxon>Actinopterygii</taxon>
        <taxon>Neopterygii</taxon>
        <taxon>Teleostei</taxon>
        <taxon>Neoteleostei</taxon>
        <taxon>Acanthomorphata</taxon>
        <taxon>Ovalentaria</taxon>
        <taxon>Blenniimorphae</taxon>
        <taxon>Blenniiformes</taxon>
        <taxon>Gobiesocoidei</taxon>
        <taxon>Gobiesocidae</taxon>
        <taxon>Gobiesocinae</taxon>
        <taxon>Gouania</taxon>
    </lineage>
</organism>
<dbReference type="GO" id="GO:0003676">
    <property type="term" value="F:nucleic acid binding"/>
    <property type="evidence" value="ECO:0007669"/>
    <property type="project" value="InterPro"/>
</dbReference>
<evidence type="ECO:0000313" key="5">
    <source>
        <dbReference type="Ensembl" id="ENSGWIP00000052958.1"/>
    </source>
</evidence>
<reference evidence="5" key="3">
    <citation type="submission" date="2025-09" db="UniProtKB">
        <authorList>
            <consortium name="Ensembl"/>
        </authorList>
    </citation>
    <scope>IDENTIFICATION</scope>
</reference>
<evidence type="ECO:0000313" key="6">
    <source>
        <dbReference type="Proteomes" id="UP000694680"/>
    </source>
</evidence>
<dbReference type="Gene3D" id="3.30.160.60">
    <property type="entry name" value="Classic Zinc Finger"/>
    <property type="match status" value="2"/>
</dbReference>
<dbReference type="PANTHER" id="PTHR46742">
    <property type="entry name" value="LYSINE-RICH COILED-COIL PROTEIN 1"/>
    <property type="match status" value="1"/>
</dbReference>
<gene>
    <name evidence="5" type="primary">zmat1</name>
</gene>
<reference evidence="5" key="2">
    <citation type="submission" date="2025-08" db="UniProtKB">
        <authorList>
            <consortium name="Ensembl"/>
        </authorList>
    </citation>
    <scope>IDENTIFICATION</scope>
</reference>
<dbReference type="InterPro" id="IPR003604">
    <property type="entry name" value="Matrin/U1-like-C_Znf_C2H2"/>
</dbReference>
<evidence type="ECO:0000256" key="1">
    <source>
        <dbReference type="ARBA" id="ARBA00023054"/>
    </source>
</evidence>
<reference evidence="5" key="1">
    <citation type="submission" date="2020-06" db="EMBL/GenBank/DDBJ databases">
        <authorList>
            <consortium name="Wellcome Sanger Institute Data Sharing"/>
        </authorList>
    </citation>
    <scope>NUCLEOTIDE SEQUENCE [LARGE SCALE GENOMIC DNA]</scope>
</reference>
<feature type="compositionally biased region" description="Basic residues" evidence="3">
    <location>
        <begin position="311"/>
        <end position="324"/>
    </location>
</feature>
<protein>
    <recommendedName>
        <fullName evidence="2">Lysine-rich coiled-coil protein 1</fullName>
    </recommendedName>
</protein>
<proteinExistence type="predicted"/>
<feature type="region of interest" description="Disordered" evidence="3">
    <location>
        <begin position="274"/>
        <end position="330"/>
    </location>
</feature>
<dbReference type="AlphaFoldDB" id="A0A8C5HZ47"/>
<feature type="compositionally biased region" description="Low complexity" evidence="3">
    <location>
        <begin position="281"/>
        <end position="300"/>
    </location>
</feature>
<evidence type="ECO:0000259" key="4">
    <source>
        <dbReference type="PROSITE" id="PS00028"/>
    </source>
</evidence>
<dbReference type="InterPro" id="IPR036236">
    <property type="entry name" value="Znf_C2H2_sf"/>
</dbReference>
<dbReference type="SUPFAM" id="SSF57667">
    <property type="entry name" value="beta-beta-alpha zinc fingers"/>
    <property type="match status" value="2"/>
</dbReference>
<evidence type="ECO:0000256" key="3">
    <source>
        <dbReference type="SAM" id="MobiDB-lite"/>
    </source>
</evidence>
<dbReference type="PROSITE" id="PS00028">
    <property type="entry name" value="ZINC_FINGER_C2H2_1"/>
    <property type="match status" value="1"/>
</dbReference>
<dbReference type="Ensembl" id="ENSGWIT00000057128.1">
    <property type="protein sequence ID" value="ENSGWIP00000052958.1"/>
    <property type="gene ID" value="ENSGWIG00000025507.1"/>
</dbReference>
<dbReference type="Pfam" id="PF12874">
    <property type="entry name" value="zf-met"/>
    <property type="match status" value="2"/>
</dbReference>
<sequence length="438" mass="50941">FLQAKRAEMNKEATGFKGRFCELCNMVFSSNVVTKSHYEGKVHLKNLRKQGLQEPGKLALHVQNTKESSINPTSTLVPLYPEVDLKDSNKYCALCVASFNSPRMASQHYNGKRHQRNLTRQELLKDPKDSDEHAKSLMCHVQLSSIEPYQAHMKGNNHQNRKKKVIDPCRSQNVHSSFADELADYIQVQKARGITPKTNPVHSQGASQQEMMNDMFAHSVPPIPPQQSFPYYYPAEMWRSSHKDGSLPQHSWNYSFPPPVPQCTGFQEFTNWPSRRRKHSSSSSYATASSLSDLSASRITSDSEESEFRQRQKSKFKRSRRDKGTRKVDGCDEWEKKKKVDRRKTFQNEGKFKRKRNKLQKKLKVQRCEMTDKPMPEEMRNQKYSELCFQPEMNCRLSEGEPSVLVRDKYRRERKKTKVKADNRTEEEKLWDHSILGC</sequence>
<evidence type="ECO:0000256" key="2">
    <source>
        <dbReference type="ARBA" id="ARBA00040329"/>
    </source>
</evidence>
<dbReference type="GO" id="GO:0008270">
    <property type="term" value="F:zinc ion binding"/>
    <property type="evidence" value="ECO:0007669"/>
    <property type="project" value="InterPro"/>
</dbReference>
<dbReference type="PANTHER" id="PTHR46742:SF3">
    <property type="entry name" value="LYSINE-RICH COILED-COIL PROTEIN 1"/>
    <property type="match status" value="1"/>
</dbReference>
<keyword evidence="1" id="KW-0175">Coiled coil</keyword>
<name>A0A8C5HZ47_GOUWI</name>
<dbReference type="SMART" id="SM00451">
    <property type="entry name" value="ZnF_U1"/>
    <property type="match status" value="3"/>
</dbReference>
<dbReference type="InterPro" id="IPR013087">
    <property type="entry name" value="Znf_C2H2_type"/>
</dbReference>
<dbReference type="Proteomes" id="UP000694680">
    <property type="component" value="Chromosome 5"/>
</dbReference>
<accession>A0A8C5HZ47</accession>
<feature type="domain" description="C2H2-type" evidence="4">
    <location>
        <begin position="21"/>
        <end position="43"/>
    </location>
</feature>